<dbReference type="PRINTS" id="PR01210">
    <property type="entry name" value="GGTRANSPTASE"/>
</dbReference>
<evidence type="ECO:0000313" key="1">
    <source>
        <dbReference type="EMBL" id="CAL1285333.1"/>
    </source>
</evidence>
<sequence>MDIYVQTSSVVSKNAAVSSDQPAATQIGIDILKRGGNAADAAVATMVAVSVLEPMSCRPGGDCHCIFYRKKDKKVMAINGSGRTGKDATLEKVREARIMNMMAKESCKHGLWVSVPGAMASMVKIIEEFGSGKLTLKDILGPAIHLAEGGVPIPFKTANRWNVFQHNFRHSKNANDLLIDGKAPKPGGIIYAPKLAKILRDVADSGPGAFYMGVTAQNIVAAVQEAGGVLTEEDMKEHLLNPPNPVPDEALSIDFNGVTIWEMRPNTIGIVALLIFNILKGYDIRVLTGATSPF</sequence>
<proteinExistence type="predicted"/>
<dbReference type="AlphaFoldDB" id="A0AAV2ARD3"/>
<reference evidence="1 2" key="1">
    <citation type="submission" date="2024-04" db="EMBL/GenBank/DDBJ databases">
        <authorList>
            <person name="Rising A."/>
            <person name="Reimegard J."/>
            <person name="Sonavane S."/>
            <person name="Akerstrom W."/>
            <person name="Nylinder S."/>
            <person name="Hedman E."/>
            <person name="Kallberg Y."/>
        </authorList>
    </citation>
    <scope>NUCLEOTIDE SEQUENCE [LARGE SCALE GENOMIC DNA]</scope>
</reference>
<protein>
    <recommendedName>
        <fullName evidence="3">Gamma-glutamyltransferase</fullName>
    </recommendedName>
</protein>
<evidence type="ECO:0008006" key="3">
    <source>
        <dbReference type="Google" id="ProtNLM"/>
    </source>
</evidence>
<dbReference type="PANTHER" id="PTHR43881">
    <property type="entry name" value="GAMMA-GLUTAMYLTRANSPEPTIDASE (AFU_ORTHOLOGUE AFUA_4G13580)"/>
    <property type="match status" value="1"/>
</dbReference>
<dbReference type="Gene3D" id="1.10.246.230">
    <property type="match status" value="1"/>
</dbReference>
<organism evidence="1 2">
    <name type="scientific">Larinioides sclopetarius</name>
    <dbReference type="NCBI Taxonomy" id="280406"/>
    <lineage>
        <taxon>Eukaryota</taxon>
        <taxon>Metazoa</taxon>
        <taxon>Ecdysozoa</taxon>
        <taxon>Arthropoda</taxon>
        <taxon>Chelicerata</taxon>
        <taxon>Arachnida</taxon>
        <taxon>Araneae</taxon>
        <taxon>Araneomorphae</taxon>
        <taxon>Entelegynae</taxon>
        <taxon>Araneoidea</taxon>
        <taxon>Araneidae</taxon>
        <taxon>Larinioides</taxon>
    </lineage>
</organism>
<evidence type="ECO:0000313" key="2">
    <source>
        <dbReference type="Proteomes" id="UP001497382"/>
    </source>
</evidence>
<dbReference type="EMBL" id="CAXIEN010000189">
    <property type="protein sequence ID" value="CAL1285333.1"/>
    <property type="molecule type" value="Genomic_DNA"/>
</dbReference>
<comment type="caution">
    <text evidence="1">The sequence shown here is derived from an EMBL/GenBank/DDBJ whole genome shotgun (WGS) entry which is preliminary data.</text>
</comment>
<gene>
    <name evidence="1" type="ORF">LARSCL_LOCUS13648</name>
</gene>
<accession>A0AAV2ARD3</accession>
<dbReference type="Proteomes" id="UP001497382">
    <property type="component" value="Unassembled WGS sequence"/>
</dbReference>
<dbReference type="SUPFAM" id="SSF56235">
    <property type="entry name" value="N-terminal nucleophile aminohydrolases (Ntn hydrolases)"/>
    <property type="match status" value="1"/>
</dbReference>
<keyword evidence="2" id="KW-1185">Reference proteome</keyword>
<dbReference type="InterPro" id="IPR029055">
    <property type="entry name" value="Ntn_hydrolases_N"/>
</dbReference>
<dbReference type="InterPro" id="IPR052896">
    <property type="entry name" value="GGT-like_enzyme"/>
</dbReference>
<dbReference type="PANTHER" id="PTHR43881:SF1">
    <property type="entry name" value="GAMMA-GLUTAMYLTRANSPEPTIDASE (AFU_ORTHOLOGUE AFUA_4G13580)"/>
    <property type="match status" value="1"/>
</dbReference>
<name>A0AAV2ARD3_9ARAC</name>
<dbReference type="Pfam" id="PF01019">
    <property type="entry name" value="G_glu_transpept"/>
    <property type="match status" value="1"/>
</dbReference>